<feature type="domain" description="4'-phosphopantetheinyl transferase N-terminal" evidence="5">
    <location>
        <begin position="400"/>
        <end position="505"/>
    </location>
</feature>
<dbReference type="PANTHER" id="PTHR12215:SF10">
    <property type="entry name" value="L-AMINOADIPATE-SEMIALDEHYDE DEHYDROGENASE-PHOSPHOPANTETHEINYL TRANSFERASE"/>
    <property type="match status" value="1"/>
</dbReference>
<dbReference type="Pfam" id="PF01648">
    <property type="entry name" value="ACPS"/>
    <property type="match status" value="1"/>
</dbReference>
<reference evidence="6 7" key="1">
    <citation type="submission" date="2019-01" db="EMBL/GenBank/DDBJ databases">
        <title>Nuclear Genome Assembly of the Microalgal Biofuel strain Nannochloropsis salina CCMP1776.</title>
        <authorList>
            <person name="Hovde B."/>
        </authorList>
    </citation>
    <scope>NUCLEOTIDE SEQUENCE [LARGE SCALE GENOMIC DNA]</scope>
    <source>
        <strain evidence="6 7">CCMP1776</strain>
    </source>
</reference>
<dbReference type="AlphaFoldDB" id="A0A4D9D1P8"/>
<dbReference type="Proteomes" id="UP000355283">
    <property type="component" value="Unassembled WGS sequence"/>
</dbReference>
<dbReference type="SUPFAM" id="SSF56214">
    <property type="entry name" value="4'-phosphopantetheinyl transferase"/>
    <property type="match status" value="2"/>
</dbReference>
<dbReference type="GO" id="GO:0005829">
    <property type="term" value="C:cytosol"/>
    <property type="evidence" value="ECO:0007669"/>
    <property type="project" value="TreeGrafter"/>
</dbReference>
<comment type="caution">
    <text evidence="6">The sequence shown here is derived from an EMBL/GenBank/DDBJ whole genome shotgun (WGS) entry which is preliminary data.</text>
</comment>
<evidence type="ECO:0000313" key="6">
    <source>
        <dbReference type="EMBL" id="TFJ84894.1"/>
    </source>
</evidence>
<organism evidence="6 7">
    <name type="scientific">Nannochloropsis salina CCMP1776</name>
    <dbReference type="NCBI Taxonomy" id="1027361"/>
    <lineage>
        <taxon>Eukaryota</taxon>
        <taxon>Sar</taxon>
        <taxon>Stramenopiles</taxon>
        <taxon>Ochrophyta</taxon>
        <taxon>Eustigmatophyceae</taxon>
        <taxon>Eustigmatales</taxon>
        <taxon>Monodopsidaceae</taxon>
        <taxon>Microchloropsis</taxon>
        <taxon>Microchloropsis salina</taxon>
    </lineage>
</organism>
<accession>A0A4D9D1P8</accession>
<proteinExistence type="predicted"/>
<keyword evidence="7" id="KW-1185">Reference proteome</keyword>
<dbReference type="PANTHER" id="PTHR12215">
    <property type="entry name" value="PHOSPHOPANTETHEINE TRANSFERASE"/>
    <property type="match status" value="1"/>
</dbReference>
<dbReference type="GO" id="GO:0008897">
    <property type="term" value="F:holo-[acyl-carrier-protein] synthase activity"/>
    <property type="evidence" value="ECO:0007669"/>
    <property type="project" value="UniProtKB-EC"/>
</dbReference>
<dbReference type="Gene3D" id="3.90.470.20">
    <property type="entry name" value="4'-phosphopantetheinyl transferase domain"/>
    <property type="match status" value="2"/>
</dbReference>
<evidence type="ECO:0000256" key="1">
    <source>
        <dbReference type="ARBA" id="ARBA00013172"/>
    </source>
</evidence>
<feature type="domain" description="4'-phosphopantetheinyl transferase" evidence="4">
    <location>
        <begin position="509"/>
        <end position="594"/>
    </location>
</feature>
<evidence type="ECO:0000259" key="5">
    <source>
        <dbReference type="Pfam" id="PF22624"/>
    </source>
</evidence>
<feature type="compositionally biased region" description="Low complexity" evidence="3">
    <location>
        <begin position="108"/>
        <end position="118"/>
    </location>
</feature>
<feature type="region of interest" description="Disordered" evidence="3">
    <location>
        <begin position="108"/>
        <end position="249"/>
    </location>
</feature>
<dbReference type="EC" id="2.7.8.7" evidence="1"/>
<name>A0A4D9D1P8_9STRA</name>
<protein>
    <recommendedName>
        <fullName evidence="1">holo-[acyl-carrier-protein] synthase</fullName>
        <ecNumber evidence="1">2.7.8.7</ecNumber>
    </recommendedName>
</protein>
<dbReference type="InterPro" id="IPR055066">
    <property type="entry name" value="AASDHPPT_N"/>
</dbReference>
<dbReference type="GO" id="GO:0000287">
    <property type="term" value="F:magnesium ion binding"/>
    <property type="evidence" value="ECO:0007669"/>
    <property type="project" value="InterPro"/>
</dbReference>
<dbReference type="InterPro" id="IPR050559">
    <property type="entry name" value="P-Pant_transferase_sf"/>
</dbReference>
<evidence type="ECO:0000256" key="2">
    <source>
        <dbReference type="ARBA" id="ARBA00022679"/>
    </source>
</evidence>
<evidence type="ECO:0000259" key="4">
    <source>
        <dbReference type="Pfam" id="PF01648"/>
    </source>
</evidence>
<keyword evidence="2" id="KW-0808">Transferase</keyword>
<evidence type="ECO:0000313" key="7">
    <source>
        <dbReference type="Proteomes" id="UP000355283"/>
    </source>
</evidence>
<evidence type="ECO:0000256" key="3">
    <source>
        <dbReference type="SAM" id="MobiDB-lite"/>
    </source>
</evidence>
<dbReference type="InterPro" id="IPR008278">
    <property type="entry name" value="4-PPantetheinyl_Trfase_dom"/>
</dbReference>
<dbReference type="EMBL" id="SDOX01000017">
    <property type="protein sequence ID" value="TFJ84894.1"/>
    <property type="molecule type" value="Genomic_DNA"/>
</dbReference>
<gene>
    <name evidence="6" type="ORF">NSK_003926</name>
</gene>
<feature type="compositionally biased region" description="Low complexity" evidence="3">
    <location>
        <begin position="216"/>
        <end position="227"/>
    </location>
</feature>
<dbReference type="GO" id="GO:0019878">
    <property type="term" value="P:lysine biosynthetic process via aminoadipic acid"/>
    <property type="evidence" value="ECO:0007669"/>
    <property type="project" value="TreeGrafter"/>
</dbReference>
<dbReference type="Pfam" id="PF22624">
    <property type="entry name" value="AASDHPPT_N"/>
    <property type="match status" value="1"/>
</dbReference>
<sequence>MSKPAVSPVAPPPTSCFPLLFTATSIRRARQRIRARTINTLYAYKKELDGSLEATSTTCTATTTTTVGTIIEGSSTATCAATNQVAASQERTSCRRLDVEFLPQTSATIAIPPSSPSTVALPHDQSVGTTAAPPAISSPGKRGADTSLGLIPSESSEDPPSHAQASKQETQETEKPASLVVAPRSATGTHAPTLGAGLDPPNTAAAAPEPLPTAAPPSSRAPLRSLSMGGKPRAPNSASCPPSRPPYMPLTGNDRFYHPALRRSGSRSLTAIPSLGLSGSRCGRGLESGGLDSSLSSSSNPQHVPTLGALKAHFASSTTSFSASFSGRRRASFTAGTMGGRHNPPPLTRRLSLQELLQAREDYSYRADPSAPTLPPRLLPMISNGMARLVVNMKEAYMTPATWKLCYSLFRAEDAAKIQRFRFEKDRRLSLGSQLLQRAVIAWTFGVSYSEIVISRTEKGKPFFKYTPTHPGELPGEGEAAQVPFPNWNYNVSHHGDFVGIASEPVCLVGLDIMNAKEKPRGGGRERGAHDFFKSFHRQLSATEWGSIYEAPSEETKLERFYRQWALKEAYIKAIGSGLSFSPRRIEITGLDHEQRPYTEEAYDPSMLRIDGAERPDWKFKFSALDYGHVACVSRGPPSDAIEDYRKNLLEPWLPNSPLQYGLESVQPEFEVLSLRELIPVHRLEEFDRSVAVGNGEGIEEGLVLGLSERCASQP</sequence>
<dbReference type="OrthoDB" id="26719at2759"/>
<dbReference type="InterPro" id="IPR037143">
    <property type="entry name" value="4-PPantetheinyl_Trfase_dom_sf"/>
</dbReference>